<comment type="caution">
    <text evidence="2">The sequence shown here is derived from an EMBL/GenBank/DDBJ whole genome shotgun (WGS) entry which is preliminary data.</text>
</comment>
<dbReference type="SUPFAM" id="SSF51735">
    <property type="entry name" value="NAD(P)-binding Rossmann-fold domains"/>
    <property type="match status" value="1"/>
</dbReference>
<dbReference type="RefSeq" id="WP_125975688.1">
    <property type="nucleotide sequence ID" value="NZ_BAAADY010000017.1"/>
</dbReference>
<dbReference type="FunFam" id="3.40.50.720:FF:000084">
    <property type="entry name" value="Short-chain dehydrogenase reductase"/>
    <property type="match status" value="1"/>
</dbReference>
<dbReference type="InterPro" id="IPR002347">
    <property type="entry name" value="SDR_fam"/>
</dbReference>
<evidence type="ECO:0000256" key="1">
    <source>
        <dbReference type="ARBA" id="ARBA00006484"/>
    </source>
</evidence>
<dbReference type="EMBL" id="JAATJB010000002">
    <property type="protein sequence ID" value="NJB96612.1"/>
    <property type="molecule type" value="Genomic_DNA"/>
</dbReference>
<organism evidence="2 3">
    <name type="scientific">Sphingomonas trueperi</name>
    <dbReference type="NCBI Taxonomy" id="53317"/>
    <lineage>
        <taxon>Bacteria</taxon>
        <taxon>Pseudomonadati</taxon>
        <taxon>Pseudomonadota</taxon>
        <taxon>Alphaproteobacteria</taxon>
        <taxon>Sphingomonadales</taxon>
        <taxon>Sphingomonadaceae</taxon>
        <taxon>Sphingomonas</taxon>
    </lineage>
</organism>
<reference evidence="2 3" key="1">
    <citation type="submission" date="2020-03" db="EMBL/GenBank/DDBJ databases">
        <title>Genomic Encyclopedia of Type Strains, Phase IV (KMG-IV): sequencing the most valuable type-strain genomes for metagenomic binning, comparative biology and taxonomic classification.</title>
        <authorList>
            <person name="Goeker M."/>
        </authorList>
    </citation>
    <scope>NUCLEOTIDE SEQUENCE [LARGE SCALE GENOMIC DNA]</scope>
    <source>
        <strain evidence="2 3">DSM 7225</strain>
    </source>
</reference>
<dbReference type="PANTHER" id="PTHR42760:SF135">
    <property type="entry name" value="BLL7886 PROTEIN"/>
    <property type="match status" value="1"/>
</dbReference>
<dbReference type="Gene3D" id="3.40.50.720">
    <property type="entry name" value="NAD(P)-binding Rossmann-like Domain"/>
    <property type="match status" value="1"/>
</dbReference>
<sequence length="254" mass="26358">MQAPADSFRSDLFAGKIILVSGGSSGVGLALARGYAALGGTVLVTGTSEAKLEANREDAANQGITFLRLDVRDDAAIAERVAQLPRLDVLVNAAGILSVDAPFDEATYLDVIDVNLHGALRLALAGEPLLARSGGNILNIVSMICFTGSPAMVAYTASKSALKGLTHTLAHRFGRDGIRVNAIAPGFHKTAMSAPVWSDPIVSDRVVRRTALGRWGEVDDLVGPALFLSSPAAAYVTGETFVVDGGWLSGSGLD</sequence>
<dbReference type="InterPro" id="IPR020904">
    <property type="entry name" value="Sc_DH/Rdtase_CS"/>
</dbReference>
<dbReference type="GO" id="GO:0016616">
    <property type="term" value="F:oxidoreductase activity, acting on the CH-OH group of donors, NAD or NADP as acceptor"/>
    <property type="evidence" value="ECO:0007669"/>
    <property type="project" value="TreeGrafter"/>
</dbReference>
<evidence type="ECO:0000313" key="3">
    <source>
        <dbReference type="Proteomes" id="UP000531251"/>
    </source>
</evidence>
<dbReference type="GO" id="GO:0030497">
    <property type="term" value="P:fatty acid elongation"/>
    <property type="evidence" value="ECO:0007669"/>
    <property type="project" value="TreeGrafter"/>
</dbReference>
<comment type="similarity">
    <text evidence="1">Belongs to the short-chain dehydrogenases/reductases (SDR) family.</text>
</comment>
<dbReference type="PRINTS" id="PR00080">
    <property type="entry name" value="SDRFAMILY"/>
</dbReference>
<evidence type="ECO:0000313" key="2">
    <source>
        <dbReference type="EMBL" id="NJB96612.1"/>
    </source>
</evidence>
<dbReference type="AlphaFoldDB" id="A0A7X5XWY8"/>
<dbReference type="Pfam" id="PF13561">
    <property type="entry name" value="adh_short_C2"/>
    <property type="match status" value="1"/>
</dbReference>
<protein>
    <recommendedName>
        <fullName evidence="4">NAD(P)-dependent dehydrogenase (Short-subunit alcohol dehydrogenase family)</fullName>
    </recommendedName>
</protein>
<dbReference type="InterPro" id="IPR036291">
    <property type="entry name" value="NAD(P)-bd_dom_sf"/>
</dbReference>
<dbReference type="Proteomes" id="UP000531251">
    <property type="component" value="Unassembled WGS sequence"/>
</dbReference>
<dbReference type="PANTHER" id="PTHR42760">
    <property type="entry name" value="SHORT-CHAIN DEHYDROGENASES/REDUCTASES FAMILY MEMBER"/>
    <property type="match status" value="1"/>
</dbReference>
<name>A0A7X5XWY8_9SPHN</name>
<dbReference type="PROSITE" id="PS00061">
    <property type="entry name" value="ADH_SHORT"/>
    <property type="match status" value="1"/>
</dbReference>
<accession>A0A7X5XWY8</accession>
<keyword evidence="3" id="KW-1185">Reference proteome</keyword>
<dbReference type="PRINTS" id="PR00081">
    <property type="entry name" value="GDHRDH"/>
</dbReference>
<evidence type="ECO:0008006" key="4">
    <source>
        <dbReference type="Google" id="ProtNLM"/>
    </source>
</evidence>
<proteinExistence type="inferred from homology"/>
<gene>
    <name evidence="2" type="ORF">GGR89_000912</name>
</gene>